<dbReference type="EMBL" id="CP033116">
    <property type="protein sequence ID" value="QFY55029.1"/>
    <property type="molecule type" value="Genomic_DNA"/>
</dbReference>
<dbReference type="AlphaFoldDB" id="A0AA91U2D6"/>
<dbReference type="Proteomes" id="UP000243750">
    <property type="component" value="Unassembled WGS sequence"/>
</dbReference>
<protein>
    <submittedName>
        <fullName evidence="1">Uncharacterized protein</fullName>
    </submittedName>
</protein>
<evidence type="ECO:0000313" key="2">
    <source>
        <dbReference type="EMBL" id="QFY55029.1"/>
    </source>
</evidence>
<sequence>MEGKAKVTTTPRSLVHSLYTHWDAVEILMRLSREFAVLTSDQVLNSIARVSAQADVEAQGAVLRALVNANILQTLPRSSDLQLNAYVLEFVRGLTREHELGLAAVLQARVIAIREATEVLNEGMAEADMDRVRSAANKLAELFRQISLQLDQDRHALLELAENAKSADSSMPISQRYRRVLEAYDQYVEPMNQMMDTGPQGTFYHYLEDAEHALDLGLERLSVQGVLYSHRLQLRQVAHQAKELRRFGRLVAQQCADTLLPLREELRQHNVLSSAISLLLGQVRKRGLRRALSRYTDNTALPVWRNERGFKLQLGDEVRMVMAAARAYQPQAVVFPQDEPSEAMQLLEHVEEAAIRAHLARSLPVEDLLDWLNSHYADLQDATLLRLFHDLQHEPDWQFEPAAHPVKTRLQTIRVLHHPHRVSTPE</sequence>
<proteinExistence type="predicted"/>
<organism evidence="1 3">
    <name type="scientific">Halopseudomonas pelagia</name>
    <dbReference type="NCBI Taxonomy" id="553151"/>
    <lineage>
        <taxon>Bacteria</taxon>
        <taxon>Pseudomonadati</taxon>
        <taxon>Pseudomonadota</taxon>
        <taxon>Gammaproteobacteria</taxon>
        <taxon>Pseudomonadales</taxon>
        <taxon>Pseudomonadaceae</taxon>
        <taxon>Halopseudomonas</taxon>
    </lineage>
</organism>
<reference evidence="2 4" key="2">
    <citation type="submission" date="2018-10" db="EMBL/GenBank/DDBJ databases">
        <title>Complete genome sequence of Pseudomonas pelagia strain Kongs-67.</title>
        <authorList>
            <person name="Sinha R.K."/>
            <person name="Krishnan K."/>
        </authorList>
    </citation>
    <scope>NUCLEOTIDE SEQUENCE [LARGE SCALE GENOMIC DNA]</scope>
    <source>
        <strain evidence="2 4">Kongs-67</strain>
    </source>
</reference>
<dbReference type="Proteomes" id="UP000344571">
    <property type="component" value="Chromosome"/>
</dbReference>
<keyword evidence="4" id="KW-1185">Reference proteome</keyword>
<gene>
    <name evidence="1" type="ORF">CO192_11375</name>
    <name evidence="2" type="ORF">EAO82_00770</name>
</gene>
<evidence type="ECO:0000313" key="4">
    <source>
        <dbReference type="Proteomes" id="UP000344571"/>
    </source>
</evidence>
<reference evidence="1 3" key="1">
    <citation type="submission" date="2017-09" db="EMBL/GenBank/DDBJ databases">
        <title>Bacterial and phytoplankton interrelationship in Kongsfjorden, an Arctic fjord.</title>
        <authorList>
            <person name="Sinha R."/>
            <person name="Krishnan K."/>
        </authorList>
    </citation>
    <scope>NUCLEOTIDE SEQUENCE [LARGE SCALE GENOMIC DNA]</scope>
    <source>
        <strain evidence="1 3">58</strain>
    </source>
</reference>
<dbReference type="EMBL" id="NWMT01000112">
    <property type="protein sequence ID" value="PCC99267.1"/>
    <property type="molecule type" value="Genomic_DNA"/>
</dbReference>
<name>A0AA91U2D6_9GAMM</name>
<evidence type="ECO:0000313" key="3">
    <source>
        <dbReference type="Proteomes" id="UP000243750"/>
    </source>
</evidence>
<evidence type="ECO:0000313" key="1">
    <source>
        <dbReference type="EMBL" id="PCC99267.1"/>
    </source>
</evidence>
<accession>A0AA91U2D6</accession>